<sequence>MDWFRSAAAGRPWRLSPLSADEHGFMTFTEIELAAFLHKREELHPILKTLIDFKDKRKLTQVEPTGTGYRALIQHLIAPVDPKTLAGERLRGRARKNAGVAAAVKIVEFEELREHVNRLRTNEFDPRGYEEKGYFLRGSIKTDGYDLQLLAYKLRELNSVKFKRYRLEVLPDRLLTTTAGTGDYLTEVRNVFKCKTDVERLLGCTYDEIDQVGAQVIKE</sequence>
<protein>
    <submittedName>
        <fullName evidence="1">Uncharacterized protein</fullName>
    </submittedName>
</protein>
<organism evidence="1 2">
    <name type="scientific">Linnemannia gamsii</name>
    <dbReference type="NCBI Taxonomy" id="64522"/>
    <lineage>
        <taxon>Eukaryota</taxon>
        <taxon>Fungi</taxon>
        <taxon>Fungi incertae sedis</taxon>
        <taxon>Mucoromycota</taxon>
        <taxon>Mortierellomycotina</taxon>
        <taxon>Mortierellomycetes</taxon>
        <taxon>Mortierellales</taxon>
        <taxon>Mortierellaceae</taxon>
        <taxon>Linnemannia</taxon>
    </lineage>
</organism>
<evidence type="ECO:0000313" key="2">
    <source>
        <dbReference type="Proteomes" id="UP001194696"/>
    </source>
</evidence>
<comment type="caution">
    <text evidence="1">The sequence shown here is derived from an EMBL/GenBank/DDBJ whole genome shotgun (WGS) entry which is preliminary data.</text>
</comment>
<gene>
    <name evidence="1" type="ORF">BGZ96_005178</name>
</gene>
<keyword evidence="2" id="KW-1185">Reference proteome</keyword>
<dbReference type="Proteomes" id="UP001194696">
    <property type="component" value="Unassembled WGS sequence"/>
</dbReference>
<dbReference type="EMBL" id="JAAAIM010000241">
    <property type="protein sequence ID" value="KAG0291453.1"/>
    <property type="molecule type" value="Genomic_DNA"/>
</dbReference>
<name>A0ABQ7K6Y3_9FUNG</name>
<proteinExistence type="predicted"/>
<evidence type="ECO:0000313" key="1">
    <source>
        <dbReference type="EMBL" id="KAG0291453.1"/>
    </source>
</evidence>
<reference evidence="1 2" key="1">
    <citation type="journal article" date="2020" name="Fungal Divers.">
        <title>Resolving the Mortierellaceae phylogeny through synthesis of multi-gene phylogenetics and phylogenomics.</title>
        <authorList>
            <person name="Vandepol N."/>
            <person name="Liber J."/>
            <person name="Desiro A."/>
            <person name="Na H."/>
            <person name="Kennedy M."/>
            <person name="Barry K."/>
            <person name="Grigoriev I.V."/>
            <person name="Miller A.N."/>
            <person name="O'Donnell K."/>
            <person name="Stajich J.E."/>
            <person name="Bonito G."/>
        </authorList>
    </citation>
    <scope>NUCLEOTIDE SEQUENCE [LARGE SCALE GENOMIC DNA]</scope>
    <source>
        <strain evidence="1 2">AD045</strain>
    </source>
</reference>
<accession>A0ABQ7K6Y3</accession>